<evidence type="ECO:0000313" key="4">
    <source>
        <dbReference type="Proteomes" id="UP000095059"/>
    </source>
</evidence>
<name>A0ABX3AT12_ALILO</name>
<gene>
    <name evidence="3" type="ORF">A1Q5_19840</name>
</gene>
<keyword evidence="4" id="KW-1185">Reference proteome</keyword>
<accession>A0ABX3AT12</accession>
<feature type="region of interest" description="Disordered" evidence="1">
    <location>
        <begin position="32"/>
        <end position="60"/>
    </location>
</feature>
<reference evidence="3 4" key="1">
    <citation type="journal article" date="2012" name="Science">
        <title>Ecological populations of bacteria act as socially cohesive units of antibiotic production and resistance.</title>
        <authorList>
            <person name="Cordero O.X."/>
            <person name="Wildschutte H."/>
            <person name="Kirkup B."/>
            <person name="Proehl S."/>
            <person name="Ngo L."/>
            <person name="Hussain F."/>
            <person name="Le Roux F."/>
            <person name="Mincer T."/>
            <person name="Polz M.F."/>
        </authorList>
    </citation>
    <scope>NUCLEOTIDE SEQUENCE [LARGE SCALE GENOMIC DNA]</scope>
    <source>
        <strain evidence="3 4">5S-186</strain>
    </source>
</reference>
<evidence type="ECO:0000256" key="2">
    <source>
        <dbReference type="SAM" id="SignalP"/>
    </source>
</evidence>
<evidence type="ECO:0000256" key="1">
    <source>
        <dbReference type="SAM" id="MobiDB-lite"/>
    </source>
</evidence>
<comment type="caution">
    <text evidence="3">The sequence shown here is derived from an EMBL/GenBank/DDBJ whole genome shotgun (WGS) entry which is preliminary data.</text>
</comment>
<feature type="chain" id="PRO_5045461575" description="Lipoprotein" evidence="2">
    <location>
        <begin position="25"/>
        <end position="171"/>
    </location>
</feature>
<dbReference type="PROSITE" id="PS51257">
    <property type="entry name" value="PROKAR_LIPOPROTEIN"/>
    <property type="match status" value="1"/>
</dbReference>
<dbReference type="EMBL" id="AJYJ02000108">
    <property type="protein sequence ID" value="OEF11436.1"/>
    <property type="molecule type" value="Genomic_DNA"/>
</dbReference>
<feature type="signal peptide" evidence="2">
    <location>
        <begin position="1"/>
        <end position="24"/>
    </location>
</feature>
<evidence type="ECO:0008006" key="5">
    <source>
        <dbReference type="Google" id="ProtNLM"/>
    </source>
</evidence>
<sequence>MLLREGVIMKKVIIITMASLFLMACSDSGGGASSGGSSVGGSTPDAGGTVSDASPSPIDQPVTVKTQDLVAPEGFSFNPVESQRLVVNLSGSLPARAHLSVYSSFTENAEGGFSVDHGSKVIDVPVVNGVADIEFSIADNMATSIAEIWLYDGSSPLQREFTIDGSEWEWN</sequence>
<keyword evidence="2" id="KW-0732">Signal</keyword>
<dbReference type="Proteomes" id="UP000095059">
    <property type="component" value="Unassembled WGS sequence"/>
</dbReference>
<evidence type="ECO:0000313" key="3">
    <source>
        <dbReference type="EMBL" id="OEF11436.1"/>
    </source>
</evidence>
<protein>
    <recommendedName>
        <fullName evidence="5">Lipoprotein</fullName>
    </recommendedName>
</protein>
<proteinExistence type="predicted"/>
<organism evidence="3 4">
    <name type="scientific">Aliivibrio logei 5S-186</name>
    <dbReference type="NCBI Taxonomy" id="626086"/>
    <lineage>
        <taxon>Bacteria</taxon>
        <taxon>Pseudomonadati</taxon>
        <taxon>Pseudomonadota</taxon>
        <taxon>Gammaproteobacteria</taxon>
        <taxon>Vibrionales</taxon>
        <taxon>Vibrionaceae</taxon>
        <taxon>Aliivibrio</taxon>
    </lineage>
</organism>